<dbReference type="InterPro" id="IPR013378">
    <property type="entry name" value="InlB-like_B-rpt"/>
</dbReference>
<dbReference type="Pfam" id="PF01473">
    <property type="entry name" value="Choline_bind_1"/>
    <property type="match status" value="1"/>
</dbReference>
<organism evidence="7 8">
    <name type="scientific">Candidatus Copromonas faecavium</name>
    <name type="common">nom. illeg.</name>
    <dbReference type="NCBI Taxonomy" id="2840740"/>
    <lineage>
        <taxon>Bacteria</taxon>
        <taxon>Bacillati</taxon>
        <taxon>Bacillota</taxon>
        <taxon>Clostridia</taxon>
        <taxon>Lachnospirales</taxon>
        <taxon>Lachnospiraceae</taxon>
        <taxon>Candidatus Copromonas (nom. illeg.)</taxon>
    </lineage>
</organism>
<dbReference type="AlphaFoldDB" id="A0A9D1A5A7"/>
<feature type="region of interest" description="Disordered" evidence="5">
    <location>
        <begin position="855"/>
        <end position="895"/>
    </location>
</feature>
<evidence type="ECO:0000256" key="4">
    <source>
        <dbReference type="SAM" id="Coils"/>
    </source>
</evidence>
<reference evidence="7" key="2">
    <citation type="journal article" date="2021" name="PeerJ">
        <title>Extensive microbial diversity within the chicken gut microbiome revealed by metagenomics and culture.</title>
        <authorList>
            <person name="Gilroy R."/>
            <person name="Ravi A."/>
            <person name="Getino M."/>
            <person name="Pursley I."/>
            <person name="Horton D.L."/>
            <person name="Alikhan N.F."/>
            <person name="Baker D."/>
            <person name="Gharbi K."/>
            <person name="Hall N."/>
            <person name="Watson M."/>
            <person name="Adriaenssens E.M."/>
            <person name="Foster-Nyarko E."/>
            <person name="Jarju S."/>
            <person name="Secka A."/>
            <person name="Antonio M."/>
            <person name="Oren A."/>
            <person name="Chaudhuri R.R."/>
            <person name="La Ragione R."/>
            <person name="Hildebrand F."/>
            <person name="Pallen M.J."/>
        </authorList>
    </citation>
    <scope>NUCLEOTIDE SEQUENCE</scope>
    <source>
        <strain evidence="7">CHK180-2868</strain>
    </source>
</reference>
<dbReference type="Proteomes" id="UP000824250">
    <property type="component" value="Unassembled WGS sequence"/>
</dbReference>
<dbReference type="Pfam" id="PF19127">
    <property type="entry name" value="Choline_bind_3"/>
    <property type="match status" value="1"/>
</dbReference>
<dbReference type="InterPro" id="IPR042229">
    <property type="entry name" value="Listeria/Bacterioides_rpt_sf"/>
</dbReference>
<feature type="compositionally biased region" description="Low complexity" evidence="5">
    <location>
        <begin position="879"/>
        <end position="895"/>
    </location>
</feature>
<evidence type="ECO:0000256" key="2">
    <source>
        <dbReference type="ARBA" id="ARBA00022737"/>
    </source>
</evidence>
<dbReference type="GO" id="GO:0030313">
    <property type="term" value="C:cell envelope"/>
    <property type="evidence" value="ECO:0007669"/>
    <property type="project" value="UniProtKB-SubCell"/>
</dbReference>
<sequence>MERVQNLIDELEDADRVTEENLEDVEKQLEAVEAAMDELSEEEYAQLDLERYEKLLEVVEAFHEPVLLVSEPVEYNGPEVVLGTEQIQSGSYLYFGHNSDPDASPADWDTVKWRVLDNEGEQLFLLSDENLALVPFNKTASSRWNGSHVKSFLTVLGEQSGFMEAKEMAIISQTVHQDTGEATSDTLFLLSQEEAENPEYFPGGNADRIPTANDLEKNGWWLRTAAEQTGYVVYVDADGKIQTSGVTATSENMAIRPAMKINLDSVLFSANADLEFEDIYSNKPGRFAGLQKVKENSVDSWRLILRDDAVKFDAELVGGNKAAAGEDISFKYSGTIPANYTKEEYGRRISAMLVDEDENLLYYGPITSFTSNGSAVQLTFTLPDDIETGNYTLKLFVDLHPLGHNSARVSSYASDFVDIPLTVGEDGAESALAAPTNVKWDASKNGVVTWSAVAGATGYEIQLYGYDPSGKYEIGDPIRVDKVSQYKLTIDSIFPTYLVGIKAIGSGNTMSDETVSSTITFDKVNVDFIDVKFDANGGIPSPLATQHIKVGSKITEPAPTKAGYRLMGWDGWNPQNPQEKWNFNNPVMSAMTLKAVWEPISSSIAAPSNVKWDAVTVGKATWNAVAGASEYEVQLYTHGPNKRSPMGDPVIVKGTSYIFSISNTQYSYSFGVKALDSNDVASTEAFSNPKGFNRVNVDTVTVKYNTNGGIPSPLATVVVKVGNKVPYPGDLVKPGYKFMGWSYNPSTMWDFDDPVMTDMTLEAVWEPIESPSKDTSVSSVTVDGTKGTISGTKISVVLPRGSKIPTSASAVKITTKDDGALVMDLKTNNSGKTWTFTVMAEDGTTTEDYTITVTVKSSSSGGSSGGGGGSSSGGGGGASSSSRRPSSTSSTKKPSLPAYVVSGTWSRNGEGQWRFTDGSGTIYKGRWAAVENPYANAALGQYGYDWFRFDADGNMVTGWFQDSDGNWYYLNPNSDGTRGRMLTGWFQDVDGSWYYLNPNSDGTRGRMMTGWNWITGADGMKRCYYLNPNADGTRGKMAANTTVENYTVDADGHWIVDGVIQTQ</sequence>
<dbReference type="InterPro" id="IPR018337">
    <property type="entry name" value="Cell_wall/Cho-bd_repeat"/>
</dbReference>
<dbReference type="Gene3D" id="2.10.270.10">
    <property type="entry name" value="Cholin Binding"/>
    <property type="match status" value="1"/>
</dbReference>
<dbReference type="Gene3D" id="2.60.40.4270">
    <property type="entry name" value="Listeria-Bacteroides repeat domain"/>
    <property type="match status" value="2"/>
</dbReference>
<evidence type="ECO:0000313" key="8">
    <source>
        <dbReference type="Proteomes" id="UP000824250"/>
    </source>
</evidence>
<comment type="subcellular location">
    <subcellularLocation>
        <location evidence="1">Cell envelope</location>
    </subcellularLocation>
</comment>
<dbReference type="InterPro" id="IPR046240">
    <property type="entry name" value="DUF6273"/>
</dbReference>
<dbReference type="PROSITE" id="PS51170">
    <property type="entry name" value="CW"/>
    <property type="match status" value="2"/>
</dbReference>
<feature type="repeat" description="Cell wall-binding" evidence="3">
    <location>
        <begin position="956"/>
        <end position="976"/>
    </location>
</feature>
<dbReference type="Pfam" id="PF09479">
    <property type="entry name" value="Flg_new"/>
    <property type="match status" value="2"/>
</dbReference>
<gene>
    <name evidence="7" type="ORF">IAB28_10345</name>
</gene>
<reference evidence="7" key="1">
    <citation type="submission" date="2020-10" db="EMBL/GenBank/DDBJ databases">
        <authorList>
            <person name="Gilroy R."/>
        </authorList>
    </citation>
    <scope>NUCLEOTIDE SEQUENCE</scope>
    <source>
        <strain evidence="7">CHK180-2868</strain>
    </source>
</reference>
<feature type="repeat" description="Cell wall-binding" evidence="3">
    <location>
        <begin position="982"/>
        <end position="1002"/>
    </location>
</feature>
<protein>
    <submittedName>
        <fullName evidence="7">InlB B-repeat-containing protein</fullName>
    </submittedName>
</protein>
<dbReference type="SUPFAM" id="SSF69360">
    <property type="entry name" value="Cell wall binding repeat"/>
    <property type="match status" value="1"/>
</dbReference>
<evidence type="ECO:0000256" key="3">
    <source>
        <dbReference type="PROSITE-ProRule" id="PRU00591"/>
    </source>
</evidence>
<name>A0A9D1A5A7_9FIRM</name>
<proteinExistence type="predicted"/>
<comment type="caution">
    <text evidence="7">The sequence shown here is derived from an EMBL/GenBank/DDBJ whole genome shotgun (WGS) entry which is preliminary data.</text>
</comment>
<keyword evidence="4" id="KW-0175">Coiled coil</keyword>
<dbReference type="EMBL" id="DVGC01000059">
    <property type="protein sequence ID" value="HIR06342.1"/>
    <property type="molecule type" value="Genomic_DNA"/>
</dbReference>
<accession>A0A9D1A5A7</accession>
<dbReference type="Pfam" id="PF19789">
    <property type="entry name" value="DUF6273"/>
    <property type="match status" value="1"/>
</dbReference>
<evidence type="ECO:0000256" key="1">
    <source>
        <dbReference type="ARBA" id="ARBA00004196"/>
    </source>
</evidence>
<keyword evidence="2" id="KW-0677">Repeat</keyword>
<feature type="coiled-coil region" evidence="4">
    <location>
        <begin position="1"/>
        <end position="42"/>
    </location>
</feature>
<feature type="compositionally biased region" description="Gly residues" evidence="5">
    <location>
        <begin position="862"/>
        <end position="878"/>
    </location>
</feature>
<evidence type="ECO:0000313" key="7">
    <source>
        <dbReference type="EMBL" id="HIR06342.1"/>
    </source>
</evidence>
<feature type="domain" description="DUF6273" evidence="6">
    <location>
        <begin position="124"/>
        <end position="262"/>
    </location>
</feature>
<evidence type="ECO:0000256" key="5">
    <source>
        <dbReference type="SAM" id="MobiDB-lite"/>
    </source>
</evidence>
<evidence type="ECO:0000259" key="6">
    <source>
        <dbReference type="Pfam" id="PF19789"/>
    </source>
</evidence>